<evidence type="ECO:0000256" key="1">
    <source>
        <dbReference type="SAM" id="MobiDB-lite"/>
    </source>
</evidence>
<evidence type="ECO:0000313" key="3">
    <source>
        <dbReference type="EMBL" id="AJW80566.1"/>
    </source>
</evidence>
<dbReference type="InterPro" id="IPR029044">
    <property type="entry name" value="Nucleotide-diphossugar_trans"/>
</dbReference>
<evidence type="ECO:0000313" key="4">
    <source>
        <dbReference type="Proteomes" id="UP000032604"/>
    </source>
</evidence>
<keyword evidence="3" id="KW-0808">Transferase</keyword>
<dbReference type="SUPFAM" id="SSF53448">
    <property type="entry name" value="Nucleotide-diphospho-sugar transferases"/>
    <property type="match status" value="2"/>
</dbReference>
<dbReference type="InterPro" id="IPR001173">
    <property type="entry name" value="Glyco_trans_2-like"/>
</dbReference>
<dbReference type="CDD" id="cd00761">
    <property type="entry name" value="Glyco_tranf_GTA_type"/>
    <property type="match status" value="1"/>
</dbReference>
<protein>
    <submittedName>
        <fullName evidence="3">Glycosyl transferase family 2</fullName>
    </submittedName>
</protein>
<proteinExistence type="predicted"/>
<dbReference type="KEGG" id="cmh:VO01_12190"/>
<dbReference type="Proteomes" id="UP000032604">
    <property type="component" value="Chromosome"/>
</dbReference>
<feature type="domain" description="Glycosyltransferase 2-like" evidence="2">
    <location>
        <begin position="353"/>
        <end position="493"/>
    </location>
</feature>
<dbReference type="GO" id="GO:0016757">
    <property type="term" value="F:glycosyltransferase activity"/>
    <property type="evidence" value="ECO:0007669"/>
    <property type="project" value="UniProtKB-KW"/>
</dbReference>
<organism evidence="3 4">
    <name type="scientific">Clavibacter michiganensis subsp. insidiosus</name>
    <dbReference type="NCBI Taxonomy" id="33014"/>
    <lineage>
        <taxon>Bacteria</taxon>
        <taxon>Bacillati</taxon>
        <taxon>Actinomycetota</taxon>
        <taxon>Actinomycetes</taxon>
        <taxon>Micrococcales</taxon>
        <taxon>Microbacteriaceae</taxon>
        <taxon>Clavibacter</taxon>
    </lineage>
</organism>
<dbReference type="EMBL" id="CP011043">
    <property type="protein sequence ID" value="AJW80566.1"/>
    <property type="molecule type" value="Genomic_DNA"/>
</dbReference>
<dbReference type="PANTHER" id="PTHR43179:SF7">
    <property type="entry name" value="RHAMNOSYLTRANSFERASE WBBL"/>
    <property type="match status" value="1"/>
</dbReference>
<dbReference type="Gene3D" id="3.90.550.10">
    <property type="entry name" value="Spore Coat Polysaccharide Biosynthesis Protein SpsA, Chain A"/>
    <property type="match status" value="2"/>
</dbReference>
<sequence>MPRPALLAVVVVNYGSADLVRENVLPLIERLDDALLVVVDNRTTDAERERVRELAAHPSTRVHGVYPDGNTGFGTGMNIGVDAARAAGAREFLLLNPDATIAPDQLAVLRGVVAADPLTLAAPTILRPDGSTWFRGSDLYLADGRIRSAARRAQHPGLAVEPWLTGACLLVTDELWTRVGGFSDDYFLYWEDVDLSRKVVEAGGRLSVVEEAVAVHAEGGTQSAGHASAGQAKSGTYYYHNVRNRLLYGARHLDAAALRRWRLLTPVIAYEVLLQGGRRQFAHPVAPVSAAVRGIVDGYRLSGGWRAVPSPAPTAARAGSGSGSGSGPVAATASASPSASAAAASAPASSLVVAILTYRRPDDIRAVLPLVAAQAADLREAAEADPALPRAVRIVVVDNDPAGGAGAAVEDAASASPVPIAYVHEPTPGISAARNRALDAAGDDDLLVFLDDDERPDPGWLAALVRARQATGSAGVAGPVRSEYEVEPDEWVRAGGFFVRRRPATGTRLEVAATNNLLLDLRAVRAAGLRFDVDLGTQGGEDTLFTRQLVASGGLLTWCAEAGVVDVVPRARTTRRWVVLRAFSSGNSWSLTSVALAPSSPAARTRIRAEATARGLVRALGGTGRIAVGAATGSVAHRAKGTRTLARGAGMVAGAFGWSYQEYARRD</sequence>
<dbReference type="AlphaFoldDB" id="A0A0D5CLL3"/>
<dbReference type="Pfam" id="PF00535">
    <property type="entry name" value="Glycos_transf_2"/>
    <property type="match status" value="1"/>
</dbReference>
<dbReference type="HOGENOM" id="CLU_424953_0_0_11"/>
<dbReference type="Pfam" id="PF13641">
    <property type="entry name" value="Glyco_tranf_2_3"/>
    <property type="match status" value="1"/>
</dbReference>
<dbReference type="OrthoDB" id="9771846at2"/>
<dbReference type="PATRIC" id="fig|33014.5.peg.2511"/>
<dbReference type="RefSeq" id="WP_045530517.1">
    <property type="nucleotide sequence ID" value="NZ_CP011043.1"/>
</dbReference>
<feature type="region of interest" description="Disordered" evidence="1">
    <location>
        <begin position="311"/>
        <end position="333"/>
    </location>
</feature>
<reference evidence="3 4" key="1">
    <citation type="journal article" date="2015" name="Genome Announc.">
        <title>Complete Genome Sequence of Clavibacter michiganensis subsp. insidiosus R1-1 Using PacBio Single-Molecule Real-Time Technology.</title>
        <authorList>
            <person name="Lu Y."/>
            <person name="Samac D.A."/>
            <person name="Glazebrook J."/>
            <person name="Ishimaru C.A."/>
        </authorList>
    </citation>
    <scope>NUCLEOTIDE SEQUENCE [LARGE SCALE GENOMIC DNA]</scope>
    <source>
        <strain evidence="3 4">R1-1</strain>
    </source>
</reference>
<accession>A0A0D5CLL3</accession>
<dbReference type="PANTHER" id="PTHR43179">
    <property type="entry name" value="RHAMNOSYLTRANSFERASE WBBL"/>
    <property type="match status" value="1"/>
</dbReference>
<evidence type="ECO:0000259" key="2">
    <source>
        <dbReference type="Pfam" id="PF00535"/>
    </source>
</evidence>
<name>A0A0D5CLL3_9MICO</name>
<gene>
    <name evidence="3" type="ORF">VO01_12190</name>
</gene>